<reference evidence="9 10" key="1">
    <citation type="submission" date="2020-07" db="EMBL/GenBank/DDBJ databases">
        <title>Sequencing the genomes of 1000 actinobacteria strains.</title>
        <authorList>
            <person name="Klenk H.-P."/>
        </authorList>
    </citation>
    <scope>NUCLEOTIDE SEQUENCE [LARGE SCALE GENOMIC DNA]</scope>
    <source>
        <strain evidence="9 10">DSM 45927</strain>
    </source>
</reference>
<dbReference type="Proteomes" id="UP000575985">
    <property type="component" value="Unassembled WGS sequence"/>
</dbReference>
<keyword evidence="5 7" id="KW-0472">Membrane</keyword>
<feature type="compositionally biased region" description="Low complexity" evidence="6">
    <location>
        <begin position="299"/>
        <end position="313"/>
    </location>
</feature>
<gene>
    <name evidence="9" type="ORF">HNR12_000717</name>
</gene>
<evidence type="ECO:0000256" key="6">
    <source>
        <dbReference type="SAM" id="MobiDB-lite"/>
    </source>
</evidence>
<feature type="domain" description="EamA" evidence="8">
    <location>
        <begin position="12"/>
        <end position="141"/>
    </location>
</feature>
<feature type="transmembrane region" description="Helical" evidence="7">
    <location>
        <begin position="216"/>
        <end position="236"/>
    </location>
</feature>
<evidence type="ECO:0000259" key="8">
    <source>
        <dbReference type="Pfam" id="PF00892"/>
    </source>
</evidence>
<dbReference type="Pfam" id="PF00892">
    <property type="entry name" value="EamA"/>
    <property type="match status" value="2"/>
</dbReference>
<evidence type="ECO:0000313" key="10">
    <source>
        <dbReference type="Proteomes" id="UP000575985"/>
    </source>
</evidence>
<proteinExistence type="inferred from homology"/>
<feature type="transmembrane region" description="Helical" evidence="7">
    <location>
        <begin position="68"/>
        <end position="90"/>
    </location>
</feature>
<evidence type="ECO:0000256" key="3">
    <source>
        <dbReference type="ARBA" id="ARBA00022692"/>
    </source>
</evidence>
<feature type="transmembrane region" description="Helical" evidence="7">
    <location>
        <begin position="102"/>
        <end position="120"/>
    </location>
</feature>
<keyword evidence="10" id="KW-1185">Reference proteome</keyword>
<feature type="transmembrane region" description="Helical" evidence="7">
    <location>
        <begin position="188"/>
        <end position="210"/>
    </location>
</feature>
<evidence type="ECO:0000313" key="9">
    <source>
        <dbReference type="EMBL" id="NYI94440.1"/>
    </source>
</evidence>
<feature type="transmembrane region" description="Helical" evidence="7">
    <location>
        <begin position="36"/>
        <end position="56"/>
    </location>
</feature>
<keyword evidence="4 7" id="KW-1133">Transmembrane helix</keyword>
<comment type="similarity">
    <text evidence="2">Belongs to the EamA transporter family.</text>
</comment>
<dbReference type="GO" id="GO:0016020">
    <property type="term" value="C:membrane"/>
    <property type="evidence" value="ECO:0007669"/>
    <property type="project" value="UniProtKB-SubCell"/>
</dbReference>
<dbReference type="EMBL" id="JACCFO010000001">
    <property type="protein sequence ID" value="NYI94440.1"/>
    <property type="molecule type" value="Genomic_DNA"/>
</dbReference>
<organism evidence="9 10">
    <name type="scientific">Streptomonospora nanhaiensis</name>
    <dbReference type="NCBI Taxonomy" id="1323731"/>
    <lineage>
        <taxon>Bacteria</taxon>
        <taxon>Bacillati</taxon>
        <taxon>Actinomycetota</taxon>
        <taxon>Actinomycetes</taxon>
        <taxon>Streptosporangiales</taxon>
        <taxon>Nocardiopsidaceae</taxon>
        <taxon>Streptomonospora</taxon>
    </lineage>
</organism>
<dbReference type="InterPro" id="IPR000620">
    <property type="entry name" value="EamA_dom"/>
</dbReference>
<evidence type="ECO:0000256" key="7">
    <source>
        <dbReference type="SAM" id="Phobius"/>
    </source>
</evidence>
<sequence>MARTREADRLWAVALAAAMWGTSALMREPLARELPAATIVVYEHAVIAVLLLPWIVPAVRALAKAGPVVAASVVVIGAGSSALATTLFTMAFAAGDPITPQVLQKLQPVFAILLALALLGERLAPRFALFAVPALVGAWFLAFPDPFAVSVSDARGAALAVGAALLWAAGTVLGRLAGARLSFMHVTALRFAIGLPAALVIALASGSSLAIEAGQVPGIVLLALIPGLAALTLYYWGLRRTAASRATLGELAFPLVSALVGVALLDAQLTWGQWAGGAVVLAAVTALALDRSGPRPSGVEAPAEPPVVEAARR</sequence>
<feature type="region of interest" description="Disordered" evidence="6">
    <location>
        <begin position="291"/>
        <end position="313"/>
    </location>
</feature>
<comment type="caution">
    <text evidence="9">The sequence shown here is derived from an EMBL/GenBank/DDBJ whole genome shotgun (WGS) entry which is preliminary data.</text>
</comment>
<feature type="domain" description="EamA" evidence="8">
    <location>
        <begin position="155"/>
        <end position="286"/>
    </location>
</feature>
<protein>
    <submittedName>
        <fullName evidence="9">Drug/metabolite transporter (DMT)-like permease</fullName>
    </submittedName>
</protein>
<dbReference type="PANTHER" id="PTHR32322:SF2">
    <property type="entry name" value="EAMA DOMAIN-CONTAINING PROTEIN"/>
    <property type="match status" value="1"/>
</dbReference>
<comment type="subcellular location">
    <subcellularLocation>
        <location evidence="1">Membrane</location>
        <topology evidence="1">Multi-pass membrane protein</topology>
    </subcellularLocation>
</comment>
<dbReference type="InterPro" id="IPR037185">
    <property type="entry name" value="EmrE-like"/>
</dbReference>
<accession>A0A853BHD7</accession>
<feature type="transmembrane region" description="Helical" evidence="7">
    <location>
        <begin position="127"/>
        <end position="144"/>
    </location>
</feature>
<evidence type="ECO:0000256" key="1">
    <source>
        <dbReference type="ARBA" id="ARBA00004141"/>
    </source>
</evidence>
<name>A0A853BHD7_9ACTN</name>
<dbReference type="PANTHER" id="PTHR32322">
    <property type="entry name" value="INNER MEMBRANE TRANSPORTER"/>
    <property type="match status" value="1"/>
</dbReference>
<feature type="transmembrane region" description="Helical" evidence="7">
    <location>
        <begin position="156"/>
        <end position="176"/>
    </location>
</feature>
<evidence type="ECO:0000256" key="4">
    <source>
        <dbReference type="ARBA" id="ARBA00022989"/>
    </source>
</evidence>
<evidence type="ECO:0000256" key="2">
    <source>
        <dbReference type="ARBA" id="ARBA00007362"/>
    </source>
</evidence>
<dbReference type="RefSeq" id="WP_338119715.1">
    <property type="nucleotide sequence ID" value="NZ_JACCFO010000001.1"/>
</dbReference>
<dbReference type="AlphaFoldDB" id="A0A853BHD7"/>
<dbReference type="InterPro" id="IPR050638">
    <property type="entry name" value="AA-Vitamin_Transporters"/>
</dbReference>
<evidence type="ECO:0000256" key="5">
    <source>
        <dbReference type="ARBA" id="ARBA00023136"/>
    </source>
</evidence>
<keyword evidence="3 7" id="KW-0812">Transmembrane</keyword>
<dbReference type="SUPFAM" id="SSF103481">
    <property type="entry name" value="Multidrug resistance efflux transporter EmrE"/>
    <property type="match status" value="2"/>
</dbReference>